<dbReference type="STRING" id="1447872.A0A1J9PLY9"/>
<reference evidence="1 2" key="1">
    <citation type="submission" date="2015-07" db="EMBL/GenBank/DDBJ databases">
        <title>Emmonsia species relationships and genome sequence.</title>
        <authorList>
            <consortium name="The Broad Institute Genomics Platform"/>
            <person name="Cuomo C.A."/>
            <person name="Munoz J.F."/>
            <person name="Imamovic A."/>
            <person name="Priest M.E."/>
            <person name="Young S."/>
            <person name="Clay O.K."/>
            <person name="McEwen J.G."/>
        </authorList>
    </citation>
    <scope>NUCLEOTIDE SEQUENCE [LARGE SCALE GENOMIC DNA]</scope>
    <source>
        <strain evidence="1 2">UAMH 9510</strain>
    </source>
</reference>
<accession>A0A1J9PLY9</accession>
<dbReference type="OrthoDB" id="74360at2759"/>
<dbReference type="AlphaFoldDB" id="A0A1J9PLY9"/>
<comment type="caution">
    <text evidence="1">The sequence shown here is derived from an EMBL/GenBank/DDBJ whole genome shotgun (WGS) entry which is preliminary data.</text>
</comment>
<evidence type="ECO:0000313" key="1">
    <source>
        <dbReference type="EMBL" id="OJD17528.1"/>
    </source>
</evidence>
<organism evidence="1 2">
    <name type="scientific">Emergomyces pasteurianus Ep9510</name>
    <dbReference type="NCBI Taxonomy" id="1447872"/>
    <lineage>
        <taxon>Eukaryota</taxon>
        <taxon>Fungi</taxon>
        <taxon>Dikarya</taxon>
        <taxon>Ascomycota</taxon>
        <taxon>Pezizomycotina</taxon>
        <taxon>Eurotiomycetes</taxon>
        <taxon>Eurotiomycetidae</taxon>
        <taxon>Onygenales</taxon>
        <taxon>Ajellomycetaceae</taxon>
        <taxon>Emergomyces</taxon>
    </lineage>
</organism>
<gene>
    <name evidence="1" type="ORF">AJ78_02397</name>
</gene>
<sequence>MSVTIWLKTVSLPSRWYSGDKRGSRTSAKVAQGLIKVKSDSTITSCTKDGLMFEDGSERNADIIILAR</sequence>
<evidence type="ECO:0000313" key="2">
    <source>
        <dbReference type="Proteomes" id="UP000182235"/>
    </source>
</evidence>
<proteinExistence type="predicted"/>
<dbReference type="VEuPathDB" id="FungiDB:AJ78_02397"/>
<name>A0A1J9PLY9_9EURO</name>
<keyword evidence="2" id="KW-1185">Reference proteome</keyword>
<dbReference type="Proteomes" id="UP000182235">
    <property type="component" value="Unassembled WGS sequence"/>
</dbReference>
<protein>
    <submittedName>
        <fullName evidence="1">Uncharacterized protein</fullName>
    </submittedName>
</protein>
<dbReference type="EMBL" id="LGRN01000064">
    <property type="protein sequence ID" value="OJD17528.1"/>
    <property type="molecule type" value="Genomic_DNA"/>
</dbReference>